<dbReference type="EMBL" id="OZ034813">
    <property type="protein sequence ID" value="CAL1354586.1"/>
    <property type="molecule type" value="Genomic_DNA"/>
</dbReference>
<feature type="chain" id="PRO_5043673884" description="Dirigent protein" evidence="2">
    <location>
        <begin position="30"/>
        <end position="100"/>
    </location>
</feature>
<evidence type="ECO:0000256" key="1">
    <source>
        <dbReference type="SAM" id="MobiDB-lite"/>
    </source>
</evidence>
<proteinExistence type="predicted"/>
<evidence type="ECO:0008006" key="5">
    <source>
        <dbReference type="Google" id="ProtNLM"/>
    </source>
</evidence>
<evidence type="ECO:0000313" key="3">
    <source>
        <dbReference type="EMBL" id="CAL1354586.1"/>
    </source>
</evidence>
<organism evidence="3 4">
    <name type="scientific">Linum trigynum</name>
    <dbReference type="NCBI Taxonomy" id="586398"/>
    <lineage>
        <taxon>Eukaryota</taxon>
        <taxon>Viridiplantae</taxon>
        <taxon>Streptophyta</taxon>
        <taxon>Embryophyta</taxon>
        <taxon>Tracheophyta</taxon>
        <taxon>Spermatophyta</taxon>
        <taxon>Magnoliopsida</taxon>
        <taxon>eudicotyledons</taxon>
        <taxon>Gunneridae</taxon>
        <taxon>Pentapetalae</taxon>
        <taxon>rosids</taxon>
        <taxon>fabids</taxon>
        <taxon>Malpighiales</taxon>
        <taxon>Linaceae</taxon>
        <taxon>Linum</taxon>
    </lineage>
</organism>
<evidence type="ECO:0000313" key="4">
    <source>
        <dbReference type="Proteomes" id="UP001497516"/>
    </source>
</evidence>
<keyword evidence="4" id="KW-1185">Reference proteome</keyword>
<evidence type="ECO:0000256" key="2">
    <source>
        <dbReference type="SAM" id="SignalP"/>
    </source>
</evidence>
<keyword evidence="2" id="KW-0732">Signal</keyword>
<feature type="signal peptide" evidence="2">
    <location>
        <begin position="1"/>
        <end position="29"/>
    </location>
</feature>
<dbReference type="PANTHER" id="PTHR33474:SF28">
    <property type="entry name" value="OS01G0815400 PROTEIN"/>
    <property type="match status" value="1"/>
</dbReference>
<dbReference type="Proteomes" id="UP001497516">
    <property type="component" value="Chromosome 1"/>
</dbReference>
<reference evidence="3 4" key="1">
    <citation type="submission" date="2024-04" db="EMBL/GenBank/DDBJ databases">
        <authorList>
            <person name="Fracassetti M."/>
        </authorList>
    </citation>
    <scope>NUCLEOTIDE SEQUENCE [LARGE SCALE GENOMIC DNA]</scope>
</reference>
<gene>
    <name evidence="3" type="ORF">LTRI10_LOCUS2387</name>
</gene>
<name>A0AAV2CFK2_9ROSI</name>
<protein>
    <recommendedName>
        <fullName evidence="5">Dirigent protein</fullName>
    </recommendedName>
</protein>
<dbReference type="PANTHER" id="PTHR33474">
    <property type="entry name" value="TRANSMEMBRANE PROTEIN"/>
    <property type="match status" value="1"/>
</dbReference>
<dbReference type="AlphaFoldDB" id="A0AAV2CFK2"/>
<feature type="region of interest" description="Disordered" evidence="1">
    <location>
        <begin position="81"/>
        <end position="100"/>
    </location>
</feature>
<sequence length="100" mass="10828">MKMMKSLGLLLTLFLLVFVDLSLLKSCVAVPTTRSLMMSPGNPTSPYVLQHGFLSQGATMMKLANTEDVIEGRMVVESLDYHGTGANTHHDPKPPGSARP</sequence>
<accession>A0AAV2CFK2</accession>